<dbReference type="EMBL" id="CM001403">
    <property type="protein sequence ID" value="EHQ26970.1"/>
    <property type="molecule type" value="Genomic_DNA"/>
</dbReference>
<proteinExistence type="predicted"/>
<dbReference type="OrthoDB" id="638783at2"/>
<gene>
    <name evidence="1" type="ORF">Mucpa_2859</name>
</gene>
<keyword evidence="2" id="KW-1185">Reference proteome</keyword>
<dbReference type="HOGENOM" id="CLU_1089124_0_0_10"/>
<accession>H1YAC7</accession>
<sequence>MITRRLILLTLLLSFNVLKLYAGWYECYNFKGTIAKYPITLSIQVENGYFGERDKKDFNIVGVYKYDEHNEPISLEGKINFKTNKALLYEVSGTKHSAVFEFQFSKAECNGTWKSLNTNKPLPLHLKFTAQLLDTAETDEYSPIEILQSNSLKDFYFMGIYSKKKGEAKAQMDRLEIVRKKDNSIFQTIDFSKIESPTGNVFTIIYANIPMVDTKTNLFQVSNDIGRTGGLLTVTFNAKTQKFKLNPIPELDGPG</sequence>
<evidence type="ECO:0000313" key="1">
    <source>
        <dbReference type="EMBL" id="EHQ26970.1"/>
    </source>
</evidence>
<dbReference type="eggNOG" id="ENOG5032ZXR">
    <property type="taxonomic scope" value="Bacteria"/>
</dbReference>
<reference evidence="1" key="1">
    <citation type="submission" date="2011-09" db="EMBL/GenBank/DDBJ databases">
        <title>The permanent draft genome of Mucilaginibacter paludis DSM 18603.</title>
        <authorList>
            <consortium name="US DOE Joint Genome Institute (JGI-PGF)"/>
            <person name="Lucas S."/>
            <person name="Han J."/>
            <person name="Lapidus A."/>
            <person name="Bruce D."/>
            <person name="Goodwin L."/>
            <person name="Pitluck S."/>
            <person name="Peters L."/>
            <person name="Kyrpides N."/>
            <person name="Mavromatis K."/>
            <person name="Ivanova N."/>
            <person name="Mikhailova N."/>
            <person name="Held B."/>
            <person name="Detter J.C."/>
            <person name="Tapia R."/>
            <person name="Han C."/>
            <person name="Land M."/>
            <person name="Hauser L."/>
            <person name="Markowitz V."/>
            <person name="Cheng J.-F."/>
            <person name="Hugenholtz P."/>
            <person name="Woyke T."/>
            <person name="Wu D."/>
            <person name="Tindall B."/>
            <person name="Brambilla E."/>
            <person name="Klenk H.-P."/>
            <person name="Eisen J.A."/>
        </authorList>
    </citation>
    <scope>NUCLEOTIDE SEQUENCE [LARGE SCALE GENOMIC DNA]</scope>
    <source>
        <strain evidence="1">DSM 18603</strain>
    </source>
</reference>
<dbReference type="Proteomes" id="UP000002774">
    <property type="component" value="Chromosome"/>
</dbReference>
<dbReference type="AlphaFoldDB" id="H1YAC7"/>
<name>H1YAC7_9SPHI</name>
<dbReference type="STRING" id="714943.Mucpa_2859"/>
<protein>
    <submittedName>
        <fullName evidence="1">Uncharacterized protein</fullName>
    </submittedName>
</protein>
<organism evidence="1 2">
    <name type="scientific">Mucilaginibacter paludis DSM 18603</name>
    <dbReference type="NCBI Taxonomy" id="714943"/>
    <lineage>
        <taxon>Bacteria</taxon>
        <taxon>Pseudomonadati</taxon>
        <taxon>Bacteroidota</taxon>
        <taxon>Sphingobacteriia</taxon>
        <taxon>Sphingobacteriales</taxon>
        <taxon>Sphingobacteriaceae</taxon>
        <taxon>Mucilaginibacter</taxon>
    </lineage>
</organism>
<evidence type="ECO:0000313" key="2">
    <source>
        <dbReference type="Proteomes" id="UP000002774"/>
    </source>
</evidence>
<dbReference type="RefSeq" id="WP_008507219.1">
    <property type="nucleotide sequence ID" value="NZ_CM001403.1"/>
</dbReference>